<keyword evidence="5" id="KW-0812">Transmembrane</keyword>
<evidence type="ECO:0000256" key="1">
    <source>
        <dbReference type="ARBA" id="ARBA00004651"/>
    </source>
</evidence>
<dbReference type="Pfam" id="PF07690">
    <property type="entry name" value="MFS_1"/>
    <property type="match status" value="1"/>
</dbReference>
<gene>
    <name evidence="8" type="ORF">UL81_10930</name>
</gene>
<keyword evidence="9" id="KW-1185">Reference proteome</keyword>
<dbReference type="SUPFAM" id="SSF103473">
    <property type="entry name" value="MFS general substrate transporter"/>
    <property type="match status" value="1"/>
</dbReference>
<dbReference type="Proteomes" id="UP000033566">
    <property type="component" value="Chromosome"/>
</dbReference>
<dbReference type="InterPro" id="IPR011701">
    <property type="entry name" value="MFS"/>
</dbReference>
<evidence type="ECO:0000256" key="6">
    <source>
        <dbReference type="ARBA" id="ARBA00022989"/>
    </source>
</evidence>
<dbReference type="GO" id="GO:0022857">
    <property type="term" value="F:transmembrane transporter activity"/>
    <property type="evidence" value="ECO:0007669"/>
    <property type="project" value="InterPro"/>
</dbReference>
<proteinExistence type="inferred from homology"/>
<keyword evidence="4" id="KW-1003">Cell membrane</keyword>
<evidence type="ECO:0000313" key="8">
    <source>
        <dbReference type="EMBL" id="AKE40119.1"/>
    </source>
</evidence>
<accession>A0A0F6TBQ9</accession>
<dbReference type="InterPro" id="IPR036259">
    <property type="entry name" value="MFS_trans_sf"/>
</dbReference>
<evidence type="ECO:0000256" key="5">
    <source>
        <dbReference type="ARBA" id="ARBA00022692"/>
    </source>
</evidence>
<keyword evidence="7" id="KW-0472">Membrane</keyword>
<dbReference type="AlphaFoldDB" id="A0A0F6TBQ9"/>
<dbReference type="PANTHER" id="PTHR43271:SF1">
    <property type="entry name" value="INNER MEMBRANE TRANSPORT PROTEIN YNFM"/>
    <property type="match status" value="1"/>
</dbReference>
<comment type="similarity">
    <text evidence="2">Belongs to the major facilitator superfamily.</text>
</comment>
<dbReference type="PROSITE" id="PS50850">
    <property type="entry name" value="MFS"/>
    <property type="match status" value="1"/>
</dbReference>
<dbReference type="InterPro" id="IPR020846">
    <property type="entry name" value="MFS_dom"/>
</dbReference>
<dbReference type="STRING" id="161896.UL81_10930"/>
<evidence type="ECO:0000313" key="9">
    <source>
        <dbReference type="Proteomes" id="UP000033566"/>
    </source>
</evidence>
<keyword evidence="6" id="KW-1133">Transmembrane helix</keyword>
<keyword evidence="3" id="KW-0813">Transport</keyword>
<dbReference type="PANTHER" id="PTHR43271">
    <property type="entry name" value="BLL2771 PROTEIN"/>
    <property type="match status" value="1"/>
</dbReference>
<dbReference type="EMBL" id="CP011311">
    <property type="protein sequence ID" value="AKE40119.1"/>
    <property type="molecule type" value="Genomic_DNA"/>
</dbReference>
<comment type="subcellular location">
    <subcellularLocation>
        <location evidence="1">Cell membrane</location>
        <topology evidence="1">Multi-pass membrane protein</topology>
    </subcellularLocation>
</comment>
<dbReference type="KEGG" id="ccj:UL81_10930"/>
<name>A0A0F6TBQ9_9CORY</name>
<dbReference type="HOGENOM" id="CLU_001265_19_3_11"/>
<reference evidence="8 9" key="1">
    <citation type="journal article" date="2015" name="Genome Announc.">
        <title>Complete Genome Sequence of Corynebacterium camporealensis DSM 44610, Isolated from the Milk of a Manchega Sheep with Subclinical Mastitis.</title>
        <authorList>
            <person name="Ruckert C."/>
            <person name="Albersmeier A."/>
            <person name="Winkler A."/>
            <person name="Tauch A."/>
        </authorList>
    </citation>
    <scope>NUCLEOTIDE SEQUENCE [LARGE SCALE GENOMIC DNA]</scope>
    <source>
        <strain evidence="8 9">DSM 44610</strain>
    </source>
</reference>
<evidence type="ECO:0000256" key="4">
    <source>
        <dbReference type="ARBA" id="ARBA00022475"/>
    </source>
</evidence>
<dbReference type="PATRIC" id="fig|161896.4.peg.2133"/>
<evidence type="ECO:0000256" key="2">
    <source>
        <dbReference type="ARBA" id="ARBA00008335"/>
    </source>
</evidence>
<organism evidence="8 9">
    <name type="scientific">Corynebacterium camporealensis</name>
    <dbReference type="NCBI Taxonomy" id="161896"/>
    <lineage>
        <taxon>Bacteria</taxon>
        <taxon>Bacillati</taxon>
        <taxon>Actinomycetota</taxon>
        <taxon>Actinomycetes</taxon>
        <taxon>Mycobacteriales</taxon>
        <taxon>Corynebacteriaceae</taxon>
        <taxon>Corynebacterium</taxon>
    </lineage>
</organism>
<evidence type="ECO:0000256" key="7">
    <source>
        <dbReference type="ARBA" id="ARBA00023136"/>
    </source>
</evidence>
<protein>
    <submittedName>
        <fullName evidence="8">Arabinose efflux permease family protein</fullName>
    </submittedName>
</protein>
<dbReference type="Gene3D" id="1.20.1250.20">
    <property type="entry name" value="MFS general substrate transporter like domains"/>
    <property type="match status" value="2"/>
</dbReference>
<dbReference type="GO" id="GO:0005886">
    <property type="term" value="C:plasma membrane"/>
    <property type="evidence" value="ECO:0007669"/>
    <property type="project" value="UniProtKB-SubCell"/>
</dbReference>
<dbReference type="CDD" id="cd17324">
    <property type="entry name" value="MFS_NepI_like"/>
    <property type="match status" value="1"/>
</dbReference>
<sequence>MLNAMSRTQRATIAMLFAGLAIFSSLYTTQAILPTLVDEVGLSSIEAAMTVSAATGALAICVVPASILSERYGRGRLLIISAIAATVVGMLVPLADNAWQLIALRGLQGALLAGAPATAMAWLSEELASKALSRAMGLYIAGTSIGGLTGRLVPTGMLEFSNWRWALFVSACVTLLFAIIAVILLPAQQNFRPKELHFASEARAVFGHIKTPALALLYLTAFLAMGSFVSIYNFLSFRLIDHFGMAPSIAGLVFLFYLSGTWSSAKAGSMVSRFGHAPTMLGSALLFAVGIAFCAGPFPMVLLGILALTIGFFALHSTASGWVGALADHDRAEASSMYVFCYYLGSSIVGAAAGIIFDGLSWAGFIAVYTGIALLLSAVTWQLHRVTKERQYD</sequence>
<evidence type="ECO:0000256" key="3">
    <source>
        <dbReference type="ARBA" id="ARBA00022448"/>
    </source>
</evidence>